<dbReference type="InterPro" id="IPR035679">
    <property type="entry name" value="MDP-1_euk"/>
</dbReference>
<accession>N1QH48</accession>
<dbReference type="NCBIfam" id="TIGR01681">
    <property type="entry name" value="HAD-SF-IIIC"/>
    <property type="match status" value="1"/>
</dbReference>
<dbReference type="InterPro" id="IPR023214">
    <property type="entry name" value="HAD_sf"/>
</dbReference>
<dbReference type="STRING" id="692275.N1QH48"/>
<dbReference type="Gene3D" id="3.40.50.1000">
    <property type="entry name" value="HAD superfamily/HAD-like"/>
    <property type="match status" value="1"/>
</dbReference>
<dbReference type="InterPro" id="IPR010036">
    <property type="entry name" value="MDP_1_eu_arc"/>
</dbReference>
<dbReference type="OMA" id="GVWAWRK"/>
<dbReference type="HOGENOM" id="CLU_071162_0_0_1"/>
<dbReference type="InterPro" id="IPR010033">
    <property type="entry name" value="HAD_SF_ppase_IIIC"/>
</dbReference>
<evidence type="ECO:0000313" key="2">
    <source>
        <dbReference type="EMBL" id="EMF10483.1"/>
    </source>
</evidence>
<reference evidence="2 3" key="1">
    <citation type="journal article" date="2012" name="PLoS Pathog.">
        <title>Diverse lifestyles and strategies of plant pathogenesis encoded in the genomes of eighteen Dothideomycetes fungi.</title>
        <authorList>
            <person name="Ohm R.A."/>
            <person name="Feau N."/>
            <person name="Henrissat B."/>
            <person name="Schoch C.L."/>
            <person name="Horwitz B.A."/>
            <person name="Barry K.W."/>
            <person name="Condon B.J."/>
            <person name="Copeland A.C."/>
            <person name="Dhillon B."/>
            <person name="Glaser F."/>
            <person name="Hesse C.N."/>
            <person name="Kosti I."/>
            <person name="LaButti K."/>
            <person name="Lindquist E.A."/>
            <person name="Lucas S."/>
            <person name="Salamov A.A."/>
            <person name="Bradshaw R.E."/>
            <person name="Ciuffetti L."/>
            <person name="Hamelin R.C."/>
            <person name="Kema G.H.J."/>
            <person name="Lawrence C."/>
            <person name="Scott J.A."/>
            <person name="Spatafora J.W."/>
            <person name="Turgeon B.G."/>
            <person name="de Wit P.J.G.M."/>
            <person name="Zhong S."/>
            <person name="Goodwin S.B."/>
            <person name="Grigoriev I.V."/>
        </authorList>
    </citation>
    <scope>NUCLEOTIDE SEQUENCE [LARGE SCALE GENOMIC DNA]</scope>
    <source>
        <strain evidence="2 3">SO2202</strain>
    </source>
</reference>
<dbReference type="GeneID" id="27903403"/>
<proteinExistence type="predicted"/>
<dbReference type="InterPro" id="IPR036412">
    <property type="entry name" value="HAD-like_sf"/>
</dbReference>
<dbReference type="eggNOG" id="KOG4549">
    <property type="taxonomic scope" value="Eukaryota"/>
</dbReference>
<keyword evidence="3" id="KW-1185">Reference proteome</keyword>
<dbReference type="FunFam" id="3.40.50.1000:FF:000155">
    <property type="entry name" value="Putative magnesium dependent phosphatase"/>
    <property type="match status" value="1"/>
</dbReference>
<dbReference type="OrthoDB" id="2865258at2759"/>
<gene>
    <name evidence="2" type="ORF">SEPMUDRAFT_150576</name>
</gene>
<dbReference type="SFLD" id="SFLDG01131">
    <property type="entry name" value="C1.5.2:_MDP_Like"/>
    <property type="match status" value="1"/>
</dbReference>
<dbReference type="SUPFAM" id="SSF56784">
    <property type="entry name" value="HAD-like"/>
    <property type="match status" value="1"/>
</dbReference>
<protein>
    <submittedName>
        <fullName evidence="2">Magnesium-dependent phosphatase-1</fullName>
    </submittedName>
</protein>
<name>N1QH48_SPHMS</name>
<dbReference type="EMBL" id="KB456267">
    <property type="protein sequence ID" value="EMF10483.1"/>
    <property type="molecule type" value="Genomic_DNA"/>
</dbReference>
<dbReference type="PANTHER" id="PTHR17901">
    <property type="entry name" value="MAGNESIUM-DEPENDENT PHOSPHATASE 1 MDP1"/>
    <property type="match status" value="1"/>
</dbReference>
<sequence length="213" mass="24233">MVRHRTNVDTTPITLPADSLDPPSTFSDGLPLPRMIVFDLDYTLWPFWVDTHVSPPFKGTPSGLIVTDSYGEKCGFYNDVSSILHNIKHHQILLAAASRTSAPRLARRMLELLHVPTHHHQDASASASSSTPAIHLFDHMEIYPGDKRTHFRKLHQVTHVPYEEMLFFDDEARNKNVEELGVVMHLVRDGVTRGEVDRGVQAWRRRNGRGEKE</sequence>
<feature type="region of interest" description="Disordered" evidence="1">
    <location>
        <begin position="1"/>
        <end position="20"/>
    </location>
</feature>
<dbReference type="Pfam" id="PF12689">
    <property type="entry name" value="Acid_PPase"/>
    <property type="match status" value="1"/>
</dbReference>
<dbReference type="RefSeq" id="XP_016758604.1">
    <property type="nucleotide sequence ID" value="XM_016906266.1"/>
</dbReference>
<dbReference type="AlphaFoldDB" id="N1QH48"/>
<dbReference type="Proteomes" id="UP000016931">
    <property type="component" value="Unassembled WGS sequence"/>
</dbReference>
<dbReference type="SFLD" id="SFLDG01129">
    <property type="entry name" value="C1.5:_HAD__Beta-PGM__Phosphata"/>
    <property type="match status" value="1"/>
</dbReference>
<dbReference type="CDD" id="cd07501">
    <property type="entry name" value="HAD_MDP-1_like"/>
    <property type="match status" value="1"/>
</dbReference>
<organism evidence="2 3">
    <name type="scientific">Sphaerulina musiva (strain SO2202)</name>
    <name type="common">Poplar stem canker fungus</name>
    <name type="synonym">Septoria musiva</name>
    <dbReference type="NCBI Taxonomy" id="692275"/>
    <lineage>
        <taxon>Eukaryota</taxon>
        <taxon>Fungi</taxon>
        <taxon>Dikarya</taxon>
        <taxon>Ascomycota</taxon>
        <taxon>Pezizomycotina</taxon>
        <taxon>Dothideomycetes</taxon>
        <taxon>Dothideomycetidae</taxon>
        <taxon>Mycosphaerellales</taxon>
        <taxon>Mycosphaerellaceae</taxon>
        <taxon>Sphaerulina</taxon>
    </lineage>
</organism>
<dbReference type="GO" id="GO:0003993">
    <property type="term" value="F:acid phosphatase activity"/>
    <property type="evidence" value="ECO:0007669"/>
    <property type="project" value="TreeGrafter"/>
</dbReference>
<dbReference type="NCBIfam" id="TIGR01685">
    <property type="entry name" value="MDP-1"/>
    <property type="match status" value="1"/>
</dbReference>
<evidence type="ECO:0000313" key="3">
    <source>
        <dbReference type="Proteomes" id="UP000016931"/>
    </source>
</evidence>
<dbReference type="PANTHER" id="PTHR17901:SF14">
    <property type="entry name" value="MAGNESIUM-DEPENDENT PHOSPHATASE 1"/>
    <property type="match status" value="1"/>
</dbReference>
<evidence type="ECO:0000256" key="1">
    <source>
        <dbReference type="SAM" id="MobiDB-lite"/>
    </source>
</evidence>
<dbReference type="SFLD" id="SFLDS00003">
    <property type="entry name" value="Haloacid_Dehalogenase"/>
    <property type="match status" value="1"/>
</dbReference>